<comment type="caution">
    <text evidence="2">The sequence shown here is derived from an EMBL/GenBank/DDBJ whole genome shotgun (WGS) entry which is preliminary data.</text>
</comment>
<dbReference type="EMBL" id="JAMYWD010000008">
    <property type="protein sequence ID" value="KAJ4963416.1"/>
    <property type="molecule type" value="Genomic_DNA"/>
</dbReference>
<evidence type="ECO:0000256" key="1">
    <source>
        <dbReference type="SAM" id="MobiDB-lite"/>
    </source>
</evidence>
<keyword evidence="3" id="KW-1185">Reference proteome</keyword>
<evidence type="ECO:0000313" key="3">
    <source>
        <dbReference type="Proteomes" id="UP001141806"/>
    </source>
</evidence>
<accession>A0A9Q0HDT3</accession>
<name>A0A9Q0HDT3_9MAGN</name>
<feature type="region of interest" description="Disordered" evidence="1">
    <location>
        <begin position="129"/>
        <end position="148"/>
    </location>
</feature>
<dbReference type="AlphaFoldDB" id="A0A9Q0HDT3"/>
<dbReference type="Proteomes" id="UP001141806">
    <property type="component" value="Unassembled WGS sequence"/>
</dbReference>
<gene>
    <name evidence="2" type="ORF">NE237_023355</name>
</gene>
<proteinExistence type="predicted"/>
<protein>
    <submittedName>
        <fullName evidence="2">Uncharacterized protein</fullName>
    </submittedName>
</protein>
<feature type="compositionally biased region" description="Polar residues" evidence="1">
    <location>
        <begin position="136"/>
        <end position="148"/>
    </location>
</feature>
<reference evidence="2" key="1">
    <citation type="journal article" date="2023" name="Plant J.">
        <title>The genome of the king protea, Protea cynaroides.</title>
        <authorList>
            <person name="Chang J."/>
            <person name="Duong T.A."/>
            <person name="Schoeman C."/>
            <person name="Ma X."/>
            <person name="Roodt D."/>
            <person name="Barker N."/>
            <person name="Li Z."/>
            <person name="Van de Peer Y."/>
            <person name="Mizrachi E."/>
        </authorList>
    </citation>
    <scope>NUCLEOTIDE SEQUENCE</scope>
    <source>
        <tissue evidence="2">Young leaves</tissue>
    </source>
</reference>
<organism evidence="2 3">
    <name type="scientific">Protea cynaroides</name>
    <dbReference type="NCBI Taxonomy" id="273540"/>
    <lineage>
        <taxon>Eukaryota</taxon>
        <taxon>Viridiplantae</taxon>
        <taxon>Streptophyta</taxon>
        <taxon>Embryophyta</taxon>
        <taxon>Tracheophyta</taxon>
        <taxon>Spermatophyta</taxon>
        <taxon>Magnoliopsida</taxon>
        <taxon>Proteales</taxon>
        <taxon>Proteaceae</taxon>
        <taxon>Protea</taxon>
    </lineage>
</organism>
<sequence length="148" mass="17260">MLFIPEEQKTSSFPKKFLQYDIFLLHMQDQFIDYEEKGKLGREYITIHGNKLSEENGSNKFRLCDDTGREVGISYVPLDQRPNKNRCYGYIEQGVCYDKDLVKREVLPTEGADASCEPGLENWEIRKDSEDHDGHQQNNHIPMQTSLK</sequence>
<evidence type="ECO:0000313" key="2">
    <source>
        <dbReference type="EMBL" id="KAJ4963416.1"/>
    </source>
</evidence>